<accession>A0A8J5JQS6</accession>
<dbReference type="GO" id="GO:0006883">
    <property type="term" value="P:intracellular sodium ion homeostasis"/>
    <property type="evidence" value="ECO:0007669"/>
    <property type="project" value="TreeGrafter"/>
</dbReference>
<dbReference type="GO" id="GO:0005890">
    <property type="term" value="C:sodium:potassium-exchanging ATPase complex"/>
    <property type="evidence" value="ECO:0007669"/>
    <property type="project" value="InterPro"/>
</dbReference>
<dbReference type="EMBL" id="JAHLQT010033114">
    <property type="protein sequence ID" value="KAG7159434.1"/>
    <property type="molecule type" value="Genomic_DNA"/>
</dbReference>
<dbReference type="GO" id="GO:1990573">
    <property type="term" value="P:potassium ion import across plasma membrane"/>
    <property type="evidence" value="ECO:0007669"/>
    <property type="project" value="TreeGrafter"/>
</dbReference>
<dbReference type="PANTHER" id="PTHR11523">
    <property type="entry name" value="SODIUM/POTASSIUM-DEPENDENT ATPASE BETA SUBUNIT"/>
    <property type="match status" value="1"/>
</dbReference>
<feature type="transmembrane region" description="Helical" evidence="2">
    <location>
        <begin position="68"/>
        <end position="89"/>
    </location>
</feature>
<reference evidence="3" key="1">
    <citation type="journal article" date="2021" name="Sci. Adv.">
        <title>The American lobster genome reveals insights on longevity, neural, and immune adaptations.</title>
        <authorList>
            <person name="Polinski J.M."/>
            <person name="Zimin A.V."/>
            <person name="Clark K.F."/>
            <person name="Kohn A.B."/>
            <person name="Sadowski N."/>
            <person name="Timp W."/>
            <person name="Ptitsyn A."/>
            <person name="Khanna P."/>
            <person name="Romanova D.Y."/>
            <person name="Williams P."/>
            <person name="Greenwood S.J."/>
            <person name="Moroz L.L."/>
            <person name="Walt D.R."/>
            <person name="Bodnar A.G."/>
        </authorList>
    </citation>
    <scope>NUCLEOTIDE SEQUENCE</scope>
    <source>
        <strain evidence="3">GMGI-L3</strain>
    </source>
</reference>
<proteinExistence type="predicted"/>
<name>A0A8J5JQS6_HOMAM</name>
<sequence>MADQQPTISFTKGDAKRTNGEVDTKIPTYNRAPPRHRSTGDAMKSFWWNPEKREFLGRTGVSWGKIGLFYLVFYSFLAAFFAACMAAFYTTLDTEHTPKYTGDESLLANPGLGIRPRTNLEENHPVIIYSPSGSFSYGDYIDSIDDFFKTYNNRSDLQSKYINCKEDDHIITGEICDFDLGMTKTSCTQEDNWGYTTNSPCILLKLNKMIGWLPHPTKHFSSLPQGLQDHINSLNDTNALSKNVWVWCESQEVEIEQPAPGLPLSFFPYTNQPGYLAPFVMVRLIDVPLEVDVKVKCRAWADNILPRMNRRALGQLDIDIKLH</sequence>
<dbReference type="Pfam" id="PF00287">
    <property type="entry name" value="Na_K-ATPase"/>
    <property type="match status" value="1"/>
</dbReference>
<feature type="region of interest" description="Disordered" evidence="1">
    <location>
        <begin position="1"/>
        <end position="37"/>
    </location>
</feature>
<feature type="compositionally biased region" description="Polar residues" evidence="1">
    <location>
        <begin position="1"/>
        <end position="10"/>
    </location>
</feature>
<feature type="compositionally biased region" description="Basic and acidic residues" evidence="1">
    <location>
        <begin position="13"/>
        <end position="24"/>
    </location>
</feature>
<gene>
    <name evidence="3" type="primary">Atpb-L</name>
    <name evidence="3" type="ORF">Hamer_G004060</name>
</gene>
<keyword evidence="2" id="KW-0812">Transmembrane</keyword>
<comment type="caution">
    <text evidence="3">The sequence shown here is derived from an EMBL/GenBank/DDBJ whole genome shotgun (WGS) entry which is preliminary data.</text>
</comment>
<evidence type="ECO:0000313" key="4">
    <source>
        <dbReference type="Proteomes" id="UP000747542"/>
    </source>
</evidence>
<organism evidence="3 4">
    <name type="scientific">Homarus americanus</name>
    <name type="common">American lobster</name>
    <dbReference type="NCBI Taxonomy" id="6706"/>
    <lineage>
        <taxon>Eukaryota</taxon>
        <taxon>Metazoa</taxon>
        <taxon>Ecdysozoa</taxon>
        <taxon>Arthropoda</taxon>
        <taxon>Crustacea</taxon>
        <taxon>Multicrustacea</taxon>
        <taxon>Malacostraca</taxon>
        <taxon>Eumalacostraca</taxon>
        <taxon>Eucarida</taxon>
        <taxon>Decapoda</taxon>
        <taxon>Pleocyemata</taxon>
        <taxon>Astacidea</taxon>
        <taxon>Nephropoidea</taxon>
        <taxon>Nephropidae</taxon>
        <taxon>Homarus</taxon>
    </lineage>
</organism>
<keyword evidence="2" id="KW-0472">Membrane</keyword>
<evidence type="ECO:0000313" key="3">
    <source>
        <dbReference type="EMBL" id="KAG7159434.1"/>
    </source>
</evidence>
<evidence type="ECO:0000256" key="2">
    <source>
        <dbReference type="SAM" id="Phobius"/>
    </source>
</evidence>
<dbReference type="OrthoDB" id="5912413at2759"/>
<keyword evidence="4" id="KW-1185">Reference proteome</keyword>
<keyword evidence="2" id="KW-1133">Transmembrane helix</keyword>
<dbReference type="GO" id="GO:0030007">
    <property type="term" value="P:intracellular potassium ion homeostasis"/>
    <property type="evidence" value="ECO:0007669"/>
    <property type="project" value="TreeGrafter"/>
</dbReference>
<dbReference type="GO" id="GO:0036376">
    <property type="term" value="P:sodium ion export across plasma membrane"/>
    <property type="evidence" value="ECO:0007669"/>
    <property type="project" value="TreeGrafter"/>
</dbReference>
<dbReference type="AlphaFoldDB" id="A0A8J5JQS6"/>
<evidence type="ECO:0000256" key="1">
    <source>
        <dbReference type="SAM" id="MobiDB-lite"/>
    </source>
</evidence>
<dbReference type="PANTHER" id="PTHR11523:SF28">
    <property type="entry name" value="NA_K-ATPASE BETA SUBUNIT ISOFORM 4-RELATED"/>
    <property type="match status" value="1"/>
</dbReference>
<dbReference type="InterPro" id="IPR000402">
    <property type="entry name" value="Na/K_ATPase_sub_beta"/>
</dbReference>
<dbReference type="GO" id="GO:0001671">
    <property type="term" value="F:ATPase activator activity"/>
    <property type="evidence" value="ECO:0007669"/>
    <property type="project" value="TreeGrafter"/>
</dbReference>
<protein>
    <submittedName>
        <fullName evidence="3">Sodium/potassium-transporting ATPase subunit beta-like</fullName>
    </submittedName>
</protein>
<dbReference type="Proteomes" id="UP000747542">
    <property type="component" value="Unassembled WGS sequence"/>
</dbReference>